<reference evidence="2" key="1">
    <citation type="journal article" date="2014" name="Int. J. Syst. Evol. Microbiol.">
        <title>Complete genome sequence of Corynebacterium casei LMG S-19264T (=DSM 44701T), isolated from a smear-ripened cheese.</title>
        <authorList>
            <consortium name="US DOE Joint Genome Institute (JGI-PGF)"/>
            <person name="Walter F."/>
            <person name="Albersmeier A."/>
            <person name="Kalinowski J."/>
            <person name="Ruckert C."/>
        </authorList>
    </citation>
    <scope>NUCLEOTIDE SEQUENCE</scope>
    <source>
        <strain evidence="2">CGMCC 4.7679</strain>
    </source>
</reference>
<dbReference type="AlphaFoldDB" id="A0A8H9MA24"/>
<protein>
    <submittedName>
        <fullName evidence="2">Uncharacterized protein</fullName>
    </submittedName>
</protein>
<proteinExistence type="predicted"/>
<gene>
    <name evidence="2" type="ORF">GCM10017566_28890</name>
</gene>
<feature type="compositionally biased region" description="Basic and acidic residues" evidence="1">
    <location>
        <begin position="23"/>
        <end position="32"/>
    </location>
</feature>
<keyword evidence="3" id="KW-1185">Reference proteome</keyword>
<feature type="region of interest" description="Disordered" evidence="1">
    <location>
        <begin position="1"/>
        <end position="32"/>
    </location>
</feature>
<name>A0A8H9MA24_9PSEU</name>
<accession>A0A8H9MA24</accession>
<sequence>MVLQPGFGGDERAAVPHGQLCTGDREPPDQRKEFLPEELGPVIGALALATSPSSGQYGKAKVRC</sequence>
<evidence type="ECO:0000313" key="2">
    <source>
        <dbReference type="EMBL" id="GHF53693.1"/>
    </source>
</evidence>
<dbReference type="Proteomes" id="UP000658656">
    <property type="component" value="Unassembled WGS sequence"/>
</dbReference>
<organism evidence="2 3">
    <name type="scientific">Amycolatopsis bartoniae</name>
    <dbReference type="NCBI Taxonomy" id="941986"/>
    <lineage>
        <taxon>Bacteria</taxon>
        <taxon>Bacillati</taxon>
        <taxon>Actinomycetota</taxon>
        <taxon>Actinomycetes</taxon>
        <taxon>Pseudonocardiales</taxon>
        <taxon>Pseudonocardiaceae</taxon>
        <taxon>Amycolatopsis</taxon>
    </lineage>
</organism>
<evidence type="ECO:0000313" key="3">
    <source>
        <dbReference type="Proteomes" id="UP000658656"/>
    </source>
</evidence>
<comment type="caution">
    <text evidence="2">The sequence shown here is derived from an EMBL/GenBank/DDBJ whole genome shotgun (WGS) entry which is preliminary data.</text>
</comment>
<evidence type="ECO:0000256" key="1">
    <source>
        <dbReference type="SAM" id="MobiDB-lite"/>
    </source>
</evidence>
<reference evidence="2" key="2">
    <citation type="submission" date="2020-09" db="EMBL/GenBank/DDBJ databases">
        <authorList>
            <person name="Sun Q."/>
            <person name="Zhou Y."/>
        </authorList>
    </citation>
    <scope>NUCLEOTIDE SEQUENCE</scope>
    <source>
        <strain evidence="2">CGMCC 4.7679</strain>
    </source>
</reference>
<dbReference type="EMBL" id="BNAV01000003">
    <property type="protein sequence ID" value="GHF53693.1"/>
    <property type="molecule type" value="Genomic_DNA"/>
</dbReference>